<keyword evidence="4" id="KW-1185">Reference proteome</keyword>
<feature type="transmembrane region" description="Helical" evidence="1">
    <location>
        <begin position="39"/>
        <end position="56"/>
    </location>
</feature>
<evidence type="ECO:0000313" key="4">
    <source>
        <dbReference type="Proteomes" id="UP000322783"/>
    </source>
</evidence>
<reference evidence="3 4" key="1">
    <citation type="submission" date="2019-08" db="EMBL/GenBank/DDBJ databases">
        <title>Selenomonas sp. mPRGC5 and Selenomonas sp. mPRGC8 isolated from ruminal fluid of dairy goat (Capra hircus).</title>
        <authorList>
            <person name="Poothong S."/>
            <person name="Nuengjamnong C."/>
            <person name="Tanasupawat S."/>
        </authorList>
    </citation>
    <scope>NUCLEOTIDE SEQUENCE [LARGE SCALE GENOMIC DNA]</scope>
    <source>
        <strain evidence="4">mPRGC8</strain>
    </source>
</reference>
<dbReference type="Pfam" id="PF13546">
    <property type="entry name" value="DDE_5"/>
    <property type="match status" value="1"/>
</dbReference>
<keyword evidence="1" id="KW-1133">Transmembrane helix</keyword>
<dbReference type="SUPFAM" id="SSF53098">
    <property type="entry name" value="Ribonuclease H-like"/>
    <property type="match status" value="1"/>
</dbReference>
<organism evidence="3 4">
    <name type="scientific">Selenomonas caprae</name>
    <dbReference type="NCBI Taxonomy" id="2606905"/>
    <lineage>
        <taxon>Bacteria</taxon>
        <taxon>Bacillati</taxon>
        <taxon>Bacillota</taxon>
        <taxon>Negativicutes</taxon>
        <taxon>Selenomonadales</taxon>
        <taxon>Selenomonadaceae</taxon>
        <taxon>Selenomonas</taxon>
    </lineage>
</organism>
<dbReference type="AlphaFoldDB" id="A0A5D6WFI4"/>
<keyword evidence="1" id="KW-0472">Membrane</keyword>
<gene>
    <name evidence="3" type="ORF">FZ041_14290</name>
</gene>
<name>A0A5D6WFI4_9FIRM</name>
<dbReference type="InterPro" id="IPR012337">
    <property type="entry name" value="RNaseH-like_sf"/>
</dbReference>
<dbReference type="Gene3D" id="3.90.350.10">
    <property type="entry name" value="Transposase Inhibitor Protein From Tn5, Chain A, domain 1"/>
    <property type="match status" value="1"/>
</dbReference>
<dbReference type="EMBL" id="VTOZ01000058">
    <property type="protein sequence ID" value="TYZ26202.1"/>
    <property type="molecule type" value="Genomic_DNA"/>
</dbReference>
<proteinExistence type="predicted"/>
<feature type="domain" description="Transposase IS701-like DDE" evidence="2">
    <location>
        <begin position="71"/>
        <end position="279"/>
    </location>
</feature>
<comment type="caution">
    <text evidence="3">The sequence shown here is derived from an EMBL/GenBank/DDBJ whole genome shotgun (WGS) entry which is preliminary data.</text>
</comment>
<evidence type="ECO:0000313" key="3">
    <source>
        <dbReference type="EMBL" id="TYZ26202.1"/>
    </source>
</evidence>
<evidence type="ECO:0000256" key="1">
    <source>
        <dbReference type="SAM" id="Phobius"/>
    </source>
</evidence>
<dbReference type="Proteomes" id="UP000322783">
    <property type="component" value="Unassembled WGS sequence"/>
</dbReference>
<protein>
    <submittedName>
        <fullName evidence="3">Transposase</fullName>
    </submittedName>
</protein>
<dbReference type="InterPro" id="IPR038721">
    <property type="entry name" value="IS701-like_DDE_dom"/>
</dbReference>
<accession>A0A5D6WFI4</accession>
<dbReference type="RefSeq" id="WP_149190059.1">
    <property type="nucleotide sequence ID" value="NZ_VTOZ01000058.1"/>
</dbReference>
<sequence>MQIIPQTTHQMESISKKTSLFFHRYRIGQILRSANACKLKGFSAILVFLVLVSIIFENRSLYMQRRLHEESLPFGKDTAYRFLNSCHTNWRRFTLLLAARIINETIKPLTDAGRRCAIIVDDSLFSRSRSKRVELLANVYDHVSHRYTKGFRLLVLGWTDGNTFLPLTFCLLSTSKGKNRLNEADASVDARSNGGKQRKLAQMEAPAVVLKLLQEVKAAGVPAQYVLFDTWFCSPSSLKAIHDLGYDVTAMAKKSKKVRYLCEGKISNVKAIYKEHKKRRGRSRYLLSVDAVAMKQGESLVPVRLVFVRNRNKRKDYLVLVTTDLSLSEEEVIQLYGKRWGIEVFFKACKSYLRLGKDCRSVSYDAMTAHVAVVCTRYMLLAVEERENTDGRSLGELFYLGLDELPDLKYMEALRLVLQEFAEQLRAEYPSEVLLVESLLERFLNDLPALWMSRLRAQKCA</sequence>
<keyword evidence="1" id="KW-0812">Transmembrane</keyword>
<evidence type="ECO:0000259" key="2">
    <source>
        <dbReference type="Pfam" id="PF13546"/>
    </source>
</evidence>